<accession>A0A927BCE5</accession>
<reference evidence="1" key="1">
    <citation type="submission" date="2020-09" db="EMBL/GenBank/DDBJ databases">
        <authorList>
            <person name="Kim M.K."/>
        </authorList>
    </citation>
    <scope>NUCLEOTIDE SEQUENCE</scope>
    <source>
        <strain evidence="1">BT664</strain>
    </source>
</reference>
<evidence type="ECO:0000313" key="1">
    <source>
        <dbReference type="EMBL" id="MBD2767549.1"/>
    </source>
</evidence>
<dbReference type="AlphaFoldDB" id="A0A927BCE5"/>
<dbReference type="EMBL" id="JACXAD010000005">
    <property type="protein sequence ID" value="MBD2767549.1"/>
    <property type="molecule type" value="Genomic_DNA"/>
</dbReference>
<organism evidence="1 2">
    <name type="scientific">Hymenobacter montanus</name>
    <dbReference type="NCBI Taxonomy" id="2771359"/>
    <lineage>
        <taxon>Bacteria</taxon>
        <taxon>Pseudomonadati</taxon>
        <taxon>Bacteroidota</taxon>
        <taxon>Cytophagia</taxon>
        <taxon>Cytophagales</taxon>
        <taxon>Hymenobacteraceae</taxon>
        <taxon>Hymenobacter</taxon>
    </lineage>
</organism>
<comment type="caution">
    <text evidence="1">The sequence shown here is derived from an EMBL/GenBank/DDBJ whole genome shotgun (WGS) entry which is preliminary data.</text>
</comment>
<proteinExistence type="predicted"/>
<sequence length="151" mass="16633">MGTSAAAHKNDKDQLRNEKLNFKITIPDEIELTTGKVEKILKSALAHLPNLTAVAIVSVATGTCLAQYSRLRSFNPAVAASYNAEIVRQKKQAIAALSMRGERLEDILIPLRKQLHLIRLAKNSQWFVYLVVKAQDTSLAVAREVLKAISA</sequence>
<gene>
    <name evidence="1" type="ORF">IC235_06555</name>
</gene>
<dbReference type="Proteomes" id="UP000612233">
    <property type="component" value="Unassembled WGS sequence"/>
</dbReference>
<protein>
    <submittedName>
        <fullName evidence="1">Uncharacterized protein</fullName>
    </submittedName>
</protein>
<dbReference type="RefSeq" id="WP_191004365.1">
    <property type="nucleotide sequence ID" value="NZ_JACXAD010000005.1"/>
</dbReference>
<evidence type="ECO:0000313" key="2">
    <source>
        <dbReference type="Proteomes" id="UP000612233"/>
    </source>
</evidence>
<keyword evidence="2" id="KW-1185">Reference proteome</keyword>
<name>A0A927BCE5_9BACT</name>